<evidence type="ECO:0000313" key="1">
    <source>
        <dbReference type="EMBL" id="MDM1049483.1"/>
    </source>
</evidence>
<organism evidence="1 2">
    <name type="scientific">Sphingobacterium hotanense</name>
    <dbReference type="NCBI Taxonomy" id="649196"/>
    <lineage>
        <taxon>Bacteria</taxon>
        <taxon>Pseudomonadati</taxon>
        <taxon>Bacteroidota</taxon>
        <taxon>Sphingobacteriia</taxon>
        <taxon>Sphingobacteriales</taxon>
        <taxon>Sphingobacteriaceae</taxon>
        <taxon>Sphingobacterium</taxon>
    </lineage>
</organism>
<dbReference type="EMBL" id="JACAGK010000048">
    <property type="protein sequence ID" value="MDM1049483.1"/>
    <property type="molecule type" value="Genomic_DNA"/>
</dbReference>
<reference evidence="1" key="1">
    <citation type="submission" date="2020-06" db="EMBL/GenBank/DDBJ databases">
        <authorList>
            <person name="Dong N."/>
        </authorList>
    </citation>
    <scope>NUCLEOTIDE SEQUENCE</scope>
    <source>
        <strain evidence="1">R1692</strain>
    </source>
</reference>
<evidence type="ECO:0000313" key="2">
    <source>
        <dbReference type="Proteomes" id="UP001170954"/>
    </source>
</evidence>
<accession>A0ABT7NR55</accession>
<comment type="caution">
    <text evidence="1">The sequence shown here is derived from an EMBL/GenBank/DDBJ whole genome shotgun (WGS) entry which is preliminary data.</text>
</comment>
<protein>
    <submittedName>
        <fullName evidence="1">Uncharacterized protein</fullName>
    </submittedName>
</protein>
<keyword evidence="2" id="KW-1185">Reference proteome</keyword>
<dbReference type="Proteomes" id="UP001170954">
    <property type="component" value="Unassembled WGS sequence"/>
</dbReference>
<proteinExistence type="predicted"/>
<gene>
    <name evidence="1" type="ORF">HX018_14680</name>
</gene>
<sequence length="66" mass="7608">MILTGKAREGFIIWVAYYHGSGHDEFIKLGNRTKLVLYRDFFRDFGITTEATEKAIERAVELINGK</sequence>
<reference evidence="1" key="2">
    <citation type="journal article" date="2022" name="Sci. Total Environ.">
        <title>Prevalence, transmission, and molecular epidemiology of tet(X)-positive bacteria among humans, animals, and environmental niches in China: An epidemiological, and genomic-based study.</title>
        <authorList>
            <person name="Dong N."/>
            <person name="Zeng Y."/>
            <person name="Cai C."/>
            <person name="Sun C."/>
            <person name="Lu J."/>
            <person name="Liu C."/>
            <person name="Zhou H."/>
            <person name="Sun Q."/>
            <person name="Shu L."/>
            <person name="Wang H."/>
            <person name="Wang Y."/>
            <person name="Wang S."/>
            <person name="Wu C."/>
            <person name="Chan E.W."/>
            <person name="Chen G."/>
            <person name="Shen Z."/>
            <person name="Chen S."/>
            <person name="Zhang R."/>
        </authorList>
    </citation>
    <scope>NUCLEOTIDE SEQUENCE</scope>
    <source>
        <strain evidence="1">R1692</strain>
    </source>
</reference>
<name>A0ABT7NR55_9SPHI</name>